<evidence type="ECO:0000313" key="1">
    <source>
        <dbReference type="EMBL" id="KXV02190.1"/>
    </source>
</evidence>
<dbReference type="Proteomes" id="UP000075573">
    <property type="component" value="Unassembled WGS sequence"/>
</dbReference>
<organism evidence="1 2">
    <name type="scientific">Gluconobacter potus</name>
    <dbReference type="NCBI Taxonomy" id="2724927"/>
    <lineage>
        <taxon>Bacteria</taxon>
        <taxon>Pseudomonadati</taxon>
        <taxon>Pseudomonadota</taxon>
        <taxon>Alphaproteobacteria</taxon>
        <taxon>Acetobacterales</taxon>
        <taxon>Acetobacteraceae</taxon>
        <taxon>Gluconobacter</taxon>
    </lineage>
</organism>
<name>A0A149QY05_9PROT</name>
<sequence>MDIPTATAFVAVYDGAVGIWCRSDTDEAVLLTQVLKGVIRALRHQGHDVGNGLGGDGKLLDALYTGFLGIHGGPILDRVLRALARIGIVADLPVRPGLQEHVYVEVVVSGAGLPDIVRLDAIAVSMGLHEGQKPLTHQVVKGACVGRSFCSGHWNPVASPELSAE</sequence>
<reference evidence="1 2" key="1">
    <citation type="submission" date="2015-06" db="EMBL/GenBank/DDBJ databases">
        <title>Improved classification and identification of acetic acid bacteria using matrix-assisted laser desorption/ionization time-of-flight mass spectrometry; Gluconobacter nephelii and Gluconobacter uchimurae are later heterotypic synonyms of Gluconobacter japonicus and Gluconobacter oxydans, respectively.</title>
        <authorList>
            <person name="Li L."/>
            <person name="Cleenwerck I."/>
            <person name="De Vuyst L."/>
            <person name="Vandamme P."/>
        </authorList>
    </citation>
    <scope>NUCLEOTIDE SEQUENCE [LARGE SCALE GENOMIC DNA]</scope>
    <source>
        <strain evidence="1 2">LMG 1764</strain>
    </source>
</reference>
<proteinExistence type="predicted"/>
<accession>A0A149QY05</accession>
<dbReference type="EMBL" id="LHZB01000101">
    <property type="protein sequence ID" value="KXV02190.1"/>
    <property type="molecule type" value="Genomic_DNA"/>
</dbReference>
<dbReference type="AlphaFoldDB" id="A0A149QY05"/>
<gene>
    <name evidence="1" type="ORF">AD929_03555</name>
</gene>
<evidence type="ECO:0000313" key="2">
    <source>
        <dbReference type="Proteomes" id="UP000075573"/>
    </source>
</evidence>
<comment type="caution">
    <text evidence="1">The sequence shown here is derived from an EMBL/GenBank/DDBJ whole genome shotgun (WGS) entry which is preliminary data.</text>
</comment>
<protein>
    <submittedName>
        <fullName evidence="1">Uncharacterized protein</fullName>
    </submittedName>
</protein>